<sequence length="414" mass="44238">MNFSGRATLQLGASLLMLASAWAQADDNVTFWVRMQDSAVAQPLVKAWNGSHKEQISLTVIPNDDFITKFGTAAASGNVPDILAVDLIYVPQLAKAGQLTDITDKAKALPFANTLSKAHMRLANANGRQYALPFSAEGSVLLYNKGLYKKAGLDPNNPPKDWATIEANAKKITALGGGVKGFYFSGACGGCQIFTFAPYIWASGGDILSADGKTATLDKPQVKDALEFYHRMWSSGQISAGSKTDNGQNFINTFLTGKVGMVGTGAFAIGLLKREHPEIDFGITPFPGEKGGTGSFAGGDSIAIPKGSKHADVAYQFMTWCLSDAVQTEYFAKNGSIPVRSDLGPAYYKDDPRLKIAFDAFSAGQAPYSDKFPQLINDNNGPWATLVQDAVYGGDVNAAVKKAQTRFNEILSSK</sequence>
<dbReference type="InterPro" id="IPR006059">
    <property type="entry name" value="SBP"/>
</dbReference>
<dbReference type="SUPFAM" id="SSF53850">
    <property type="entry name" value="Periplasmic binding protein-like II"/>
    <property type="match status" value="1"/>
</dbReference>
<dbReference type="GO" id="GO:1901982">
    <property type="term" value="F:maltose binding"/>
    <property type="evidence" value="ECO:0007669"/>
    <property type="project" value="TreeGrafter"/>
</dbReference>
<evidence type="ECO:0000313" key="6">
    <source>
        <dbReference type="Proteomes" id="UP000037939"/>
    </source>
</evidence>
<organism evidence="5 6">
    <name type="scientific">Amantichitinum ursilacus</name>
    <dbReference type="NCBI Taxonomy" id="857265"/>
    <lineage>
        <taxon>Bacteria</taxon>
        <taxon>Pseudomonadati</taxon>
        <taxon>Pseudomonadota</taxon>
        <taxon>Betaproteobacteria</taxon>
        <taxon>Neisseriales</taxon>
        <taxon>Chitinibacteraceae</taxon>
        <taxon>Amantichitinum</taxon>
    </lineage>
</organism>
<evidence type="ECO:0000313" key="5">
    <source>
        <dbReference type="EMBL" id="KPC53430.1"/>
    </source>
</evidence>
<proteinExistence type="inferred from homology"/>
<feature type="signal peptide" evidence="4">
    <location>
        <begin position="1"/>
        <end position="25"/>
    </location>
</feature>
<evidence type="ECO:0000256" key="2">
    <source>
        <dbReference type="ARBA" id="ARBA00022448"/>
    </source>
</evidence>
<evidence type="ECO:0000256" key="4">
    <source>
        <dbReference type="SAM" id="SignalP"/>
    </source>
</evidence>
<dbReference type="EMBL" id="LAQT01000007">
    <property type="protein sequence ID" value="KPC53430.1"/>
    <property type="molecule type" value="Genomic_DNA"/>
</dbReference>
<keyword evidence="6" id="KW-1185">Reference proteome</keyword>
<dbReference type="Gene3D" id="3.40.190.10">
    <property type="entry name" value="Periplasmic binding protein-like II"/>
    <property type="match status" value="1"/>
</dbReference>
<feature type="chain" id="PRO_5005875121" evidence="4">
    <location>
        <begin position="26"/>
        <end position="414"/>
    </location>
</feature>
<dbReference type="PANTHER" id="PTHR30061">
    <property type="entry name" value="MALTOSE-BINDING PERIPLASMIC PROTEIN"/>
    <property type="match status" value="1"/>
</dbReference>
<comment type="caution">
    <text evidence="5">The sequence shown here is derived from an EMBL/GenBank/DDBJ whole genome shotgun (WGS) entry which is preliminary data.</text>
</comment>
<dbReference type="STRING" id="857265.WG78_10095"/>
<dbReference type="RefSeq" id="WP_161805093.1">
    <property type="nucleotide sequence ID" value="NZ_LAQT01000007.1"/>
</dbReference>
<keyword evidence="2" id="KW-0813">Transport</keyword>
<dbReference type="GO" id="GO:0055052">
    <property type="term" value="C:ATP-binding cassette (ABC) transporter complex, substrate-binding subunit-containing"/>
    <property type="evidence" value="ECO:0007669"/>
    <property type="project" value="TreeGrafter"/>
</dbReference>
<comment type="similarity">
    <text evidence="1">Belongs to the bacterial solute-binding protein 1 family.</text>
</comment>
<dbReference type="GO" id="GO:0015768">
    <property type="term" value="P:maltose transport"/>
    <property type="evidence" value="ECO:0007669"/>
    <property type="project" value="TreeGrafter"/>
</dbReference>
<dbReference type="PANTHER" id="PTHR30061:SF50">
    <property type="entry name" value="MALTOSE_MALTODEXTRIN-BINDING PERIPLASMIC PROTEIN"/>
    <property type="match status" value="1"/>
</dbReference>
<name>A0A0N1JSY9_9NEIS</name>
<keyword evidence="3 4" id="KW-0732">Signal</keyword>
<dbReference type="Proteomes" id="UP000037939">
    <property type="component" value="Unassembled WGS sequence"/>
</dbReference>
<dbReference type="PATRIC" id="fig|857265.3.peg.2074"/>
<accession>A0A0N1JSY9</accession>
<dbReference type="GO" id="GO:0042956">
    <property type="term" value="P:maltodextrin transmembrane transport"/>
    <property type="evidence" value="ECO:0007669"/>
    <property type="project" value="TreeGrafter"/>
</dbReference>
<gene>
    <name evidence="5" type="primary">msmE_3</name>
    <name evidence="5" type="ORF">WG78_10095</name>
</gene>
<dbReference type="Pfam" id="PF01547">
    <property type="entry name" value="SBP_bac_1"/>
    <property type="match status" value="1"/>
</dbReference>
<dbReference type="CDD" id="cd13585">
    <property type="entry name" value="PBP2_TMBP_like"/>
    <property type="match status" value="1"/>
</dbReference>
<evidence type="ECO:0000256" key="3">
    <source>
        <dbReference type="ARBA" id="ARBA00022729"/>
    </source>
</evidence>
<protein>
    <submittedName>
        <fullName evidence="5">Multiple sugar-binding protein</fullName>
    </submittedName>
</protein>
<evidence type="ECO:0000256" key="1">
    <source>
        <dbReference type="ARBA" id="ARBA00008520"/>
    </source>
</evidence>
<reference evidence="5 6" key="1">
    <citation type="submission" date="2015-07" db="EMBL/GenBank/DDBJ databases">
        <title>Draft genome sequence of the Amantichitinum ursilacus IGB-41, a new chitin-degrading bacterium.</title>
        <authorList>
            <person name="Kirstahler P."/>
            <person name="Guenther M."/>
            <person name="Grumaz C."/>
            <person name="Rupp S."/>
            <person name="Zibek S."/>
            <person name="Sohn K."/>
        </authorList>
    </citation>
    <scope>NUCLEOTIDE SEQUENCE [LARGE SCALE GENOMIC DNA]</scope>
    <source>
        <strain evidence="5 6">IGB-41</strain>
    </source>
</reference>
<dbReference type="AlphaFoldDB" id="A0A0N1JSY9"/>